<dbReference type="Pfam" id="PF10358">
    <property type="entry name" value="NT-C2"/>
    <property type="match status" value="1"/>
</dbReference>
<dbReference type="PROSITE" id="PS51840">
    <property type="entry name" value="C2_NT"/>
    <property type="match status" value="1"/>
</dbReference>
<dbReference type="InParanoid" id="B9RP40"/>
<evidence type="ECO:0000313" key="3">
    <source>
        <dbReference type="EMBL" id="EEF46958.1"/>
    </source>
</evidence>
<dbReference type="OrthoDB" id="733571at2759"/>
<evidence type="ECO:0000259" key="2">
    <source>
        <dbReference type="PROSITE" id="PS51840"/>
    </source>
</evidence>
<dbReference type="EMBL" id="EQ973791">
    <property type="protein sequence ID" value="EEF46958.1"/>
    <property type="molecule type" value="Genomic_DNA"/>
</dbReference>
<feature type="domain" description="C2 NT-type" evidence="2">
    <location>
        <begin position="11"/>
        <end position="185"/>
    </location>
</feature>
<dbReference type="FunCoup" id="B9RP40">
    <property type="interactions" value="7"/>
</dbReference>
<accession>B9RP40</accession>
<reference evidence="4" key="1">
    <citation type="journal article" date="2010" name="Nat. Biotechnol.">
        <title>Draft genome sequence of the oilseed species Ricinus communis.</title>
        <authorList>
            <person name="Chan A.P."/>
            <person name="Crabtree J."/>
            <person name="Zhao Q."/>
            <person name="Lorenzi H."/>
            <person name="Orvis J."/>
            <person name="Puiu D."/>
            <person name="Melake-Berhan A."/>
            <person name="Jones K.M."/>
            <person name="Redman J."/>
            <person name="Chen G."/>
            <person name="Cahoon E.B."/>
            <person name="Gedil M."/>
            <person name="Stanke M."/>
            <person name="Haas B.J."/>
            <person name="Wortman J.R."/>
            <person name="Fraser-Liggett C.M."/>
            <person name="Ravel J."/>
            <person name="Rabinowicz P.D."/>
        </authorList>
    </citation>
    <scope>NUCLEOTIDE SEQUENCE [LARGE SCALE GENOMIC DNA]</scope>
    <source>
        <strain evidence="4">cv. Hale</strain>
    </source>
</reference>
<evidence type="ECO:0000256" key="1">
    <source>
        <dbReference type="SAM" id="MobiDB-lite"/>
    </source>
</evidence>
<feature type="region of interest" description="Disordered" evidence="1">
    <location>
        <begin position="228"/>
        <end position="261"/>
    </location>
</feature>
<name>B9RP40_RICCO</name>
<gene>
    <name evidence="3" type="ORF">RCOM_0923950</name>
</gene>
<dbReference type="PANTHER" id="PTHR31182:SF17">
    <property type="entry name" value="EEIG1_EHBP1 PROTEIN AMINO-TERMINAL DOMAIN PROTEIN"/>
    <property type="match status" value="1"/>
</dbReference>
<dbReference type="STRING" id="3988.B9RP40"/>
<dbReference type="PANTHER" id="PTHR31182">
    <property type="entry name" value="C2 NT-TYPE DOMAIN-CONTAINING PROTEIN"/>
    <property type="match status" value="1"/>
</dbReference>
<sequence length="600" mass="68085">MKKYLSSTWLSAAGRRTTKKLHVKVKPLKLEGVNNGGTGDDHEKKRMVVIEMKWKGPNYSKSMLFLPFQKGFLNKCQKNYSSHRYLKNGDDIEWDEEFENVCSFLMGSEDNKNCFRSWHVSFKILYGEDAKAKTKLVEMGTVSLNIAELASSMIDSEIEKKLPVSLKIDEVAVQATLSVCISFAQVRISTDSLGIVQNSAVSDYEQPISKIARSQTLPMKKIHKENPVSSSDWIESAPLNSADSPGNEALPSSKNDSSETQLHSDLKVKFWKKKRWGFTLSKRKREPSTDKTNKDNNFLESQISNSHDWGSWEIRELASRDGQTKLKTNVFFASFDQRSEKAAGESACAAVVAVIAHWLQSNQDFMPTTSQFDSLIAEGSFEWRKLCNNDAYMKSFPDNHFDLETVLKAELRPVNILSNKSFTGIFSPEKFENLQGAKSFDDIWEEISSITKEYDQRIYIVSWNDHFFVLKADANSYYIIDSLGERLFEGCNQAYILKFDESTLMYGKAAKEVNSEEKVEEAKEEEESEEIICKGKECCKEFIKRFLAAILIRELEEQDKKGSVSTFSLLQRLQIDFHYCSSSSSSSVASPTSSIFSSEG</sequence>
<dbReference type="KEGG" id="rcu:8259447"/>
<dbReference type="InterPro" id="IPR019448">
    <property type="entry name" value="NT-C2"/>
</dbReference>
<keyword evidence="4" id="KW-1185">Reference proteome</keyword>
<evidence type="ECO:0000313" key="4">
    <source>
        <dbReference type="Proteomes" id="UP000008311"/>
    </source>
</evidence>
<organism evidence="3 4">
    <name type="scientific">Ricinus communis</name>
    <name type="common">Castor bean</name>
    <dbReference type="NCBI Taxonomy" id="3988"/>
    <lineage>
        <taxon>Eukaryota</taxon>
        <taxon>Viridiplantae</taxon>
        <taxon>Streptophyta</taxon>
        <taxon>Embryophyta</taxon>
        <taxon>Tracheophyta</taxon>
        <taxon>Spermatophyta</taxon>
        <taxon>Magnoliopsida</taxon>
        <taxon>eudicotyledons</taxon>
        <taxon>Gunneridae</taxon>
        <taxon>Pentapetalae</taxon>
        <taxon>rosids</taxon>
        <taxon>fabids</taxon>
        <taxon>Malpighiales</taxon>
        <taxon>Euphorbiaceae</taxon>
        <taxon>Acalyphoideae</taxon>
        <taxon>Acalypheae</taxon>
        <taxon>Ricinus</taxon>
    </lineage>
</organism>
<dbReference type="Proteomes" id="UP000008311">
    <property type="component" value="Unassembled WGS sequence"/>
</dbReference>
<dbReference type="eggNOG" id="ENOG502QVFT">
    <property type="taxonomic scope" value="Eukaryota"/>
</dbReference>
<dbReference type="AlphaFoldDB" id="B9RP40"/>
<protein>
    <recommendedName>
        <fullName evidence="2">C2 NT-type domain-containing protein</fullName>
    </recommendedName>
</protein>
<proteinExistence type="predicted"/>